<dbReference type="EMBL" id="FRDM01000021">
    <property type="protein sequence ID" value="SHN83751.1"/>
    <property type="molecule type" value="Genomic_DNA"/>
</dbReference>
<reference evidence="2 3" key="1">
    <citation type="submission" date="2016-12" db="EMBL/GenBank/DDBJ databases">
        <authorList>
            <person name="Song W.-J."/>
            <person name="Kurnit D.M."/>
        </authorList>
    </citation>
    <scope>NUCLEOTIDE SEQUENCE [LARGE SCALE GENOMIC DNA]</scope>
    <source>
        <strain evidence="2 3">DSM 43162</strain>
    </source>
</reference>
<dbReference type="RefSeq" id="WP_072919942.1">
    <property type="nucleotide sequence ID" value="NZ_FRDM01000021.1"/>
</dbReference>
<evidence type="ECO:0000313" key="3">
    <source>
        <dbReference type="Proteomes" id="UP000184428"/>
    </source>
</evidence>
<evidence type="ECO:0000313" key="2">
    <source>
        <dbReference type="EMBL" id="SHN83751.1"/>
    </source>
</evidence>
<name>A0A1M7UL34_9ACTN</name>
<gene>
    <name evidence="2" type="ORF">SAMN05660350_03484</name>
</gene>
<feature type="coiled-coil region" evidence="1">
    <location>
        <begin position="21"/>
        <end position="83"/>
    </location>
</feature>
<accession>A0A1M7UL34</accession>
<dbReference type="Proteomes" id="UP000184428">
    <property type="component" value="Unassembled WGS sequence"/>
</dbReference>
<organism evidence="2 3">
    <name type="scientific">Geodermatophilus obscurus</name>
    <dbReference type="NCBI Taxonomy" id="1861"/>
    <lineage>
        <taxon>Bacteria</taxon>
        <taxon>Bacillati</taxon>
        <taxon>Actinomycetota</taxon>
        <taxon>Actinomycetes</taxon>
        <taxon>Geodermatophilales</taxon>
        <taxon>Geodermatophilaceae</taxon>
        <taxon>Geodermatophilus</taxon>
    </lineage>
</organism>
<keyword evidence="1" id="KW-0175">Coiled coil</keyword>
<proteinExistence type="predicted"/>
<protein>
    <submittedName>
        <fullName evidence="2">Uncharacterized protein</fullName>
    </submittedName>
</protein>
<dbReference type="AlphaFoldDB" id="A0A1M7UL34"/>
<sequence>MTTATTPGTAPPTAPAPTTVAQVLAAEVARLEGAIEAAEDRLEALQESVRARQEALDSATADLAVLQQEASTLLQQLTAATSRPARHRVELLLEANAVAQGRVLQRKLTATDDLARVQAQTGSETALLGRMRGDLARVQDEALRAGVEAGTTAATVADLPEAVAALSAAATELADEETRAGERLATLLGGRRMLERTRARVSAALVADAARATALAEALERHRAAQTARSPVDGAVAATREALDQARRAVQDAVETAPGDLERARTVLTMLIDFPDLAEQADIDALAAAVGDEGGEPLEKWAVALPAAVTELAVALPEAGATLARLRGLDAAQLRQRLESAETARAQALTAQLAAQRTVDDAAAAVEAARTEVTVHQATAAQRRPLLLRQDGLT</sequence>
<evidence type="ECO:0000256" key="1">
    <source>
        <dbReference type="SAM" id="Coils"/>
    </source>
</evidence>
<dbReference type="OrthoDB" id="10020822at2"/>